<dbReference type="OrthoDB" id="3194910at2"/>
<protein>
    <recommendedName>
        <fullName evidence="3">MmcQ/YjbR family DNA-binding protein</fullName>
    </recommendedName>
</protein>
<sequence length="127" mass="14523">MNGEQIQQLAKSIAAKLPASELCTPFGSGTDVYKVMDKMFLLSTEVYGQKLLNLKIDPHRSEMLRDFYPSITSGYHMNKRHWISIYAGEDIHPDLIKDLVYDSYHLVASKLNKKQQNVLKIIAQLPK</sequence>
<proteinExistence type="predicted"/>
<dbReference type="InterPro" id="IPR058532">
    <property type="entry name" value="YjbR/MT2646/Rv2570-like"/>
</dbReference>
<dbReference type="Pfam" id="PF04237">
    <property type="entry name" value="YjbR"/>
    <property type="match status" value="1"/>
</dbReference>
<dbReference type="InterPro" id="IPR007351">
    <property type="entry name" value="YjbR"/>
</dbReference>
<evidence type="ECO:0008006" key="3">
    <source>
        <dbReference type="Google" id="ProtNLM"/>
    </source>
</evidence>
<gene>
    <name evidence="1" type="ORF">KPC_2200</name>
</gene>
<dbReference type="FunCoup" id="A0A2U3N025">
    <property type="interactions" value="2"/>
</dbReference>
<dbReference type="Gene3D" id="3.90.1150.30">
    <property type="match status" value="1"/>
</dbReference>
<dbReference type="PANTHER" id="PTHR35145:SF1">
    <property type="entry name" value="CYTOPLASMIC PROTEIN"/>
    <property type="match status" value="1"/>
</dbReference>
<name>A0A2U3N025_9GAMM</name>
<organism evidence="1 2">
    <name type="scientific">Acinetobacter stercoris</name>
    <dbReference type="NCBI Taxonomy" id="2126983"/>
    <lineage>
        <taxon>Bacteria</taxon>
        <taxon>Pseudomonadati</taxon>
        <taxon>Pseudomonadota</taxon>
        <taxon>Gammaproteobacteria</taxon>
        <taxon>Moraxellales</taxon>
        <taxon>Moraxellaceae</taxon>
        <taxon>Acinetobacter</taxon>
    </lineage>
</organism>
<evidence type="ECO:0000313" key="1">
    <source>
        <dbReference type="EMBL" id="SPL71022.1"/>
    </source>
</evidence>
<dbReference type="Proteomes" id="UP000245974">
    <property type="component" value="Unassembled WGS sequence"/>
</dbReference>
<keyword evidence="2" id="KW-1185">Reference proteome</keyword>
<dbReference type="SUPFAM" id="SSF142906">
    <property type="entry name" value="YjbR-like"/>
    <property type="match status" value="1"/>
</dbReference>
<dbReference type="AlphaFoldDB" id="A0A2U3N025"/>
<dbReference type="EMBL" id="OOGT01000098">
    <property type="protein sequence ID" value="SPL71022.1"/>
    <property type="molecule type" value="Genomic_DNA"/>
</dbReference>
<accession>A0A2U3N025</accession>
<dbReference type="PANTHER" id="PTHR35145">
    <property type="entry name" value="CYTOPLASMIC PROTEIN-RELATED"/>
    <property type="match status" value="1"/>
</dbReference>
<evidence type="ECO:0000313" key="2">
    <source>
        <dbReference type="Proteomes" id="UP000245974"/>
    </source>
</evidence>
<dbReference type="RefSeq" id="WP_121974470.1">
    <property type="nucleotide sequence ID" value="NZ_OOGT01000098.1"/>
</dbReference>
<reference evidence="2" key="1">
    <citation type="submission" date="2018-03" db="EMBL/GenBank/DDBJ databases">
        <authorList>
            <person name="Blom J."/>
        </authorList>
    </citation>
    <scope>NUCLEOTIDE SEQUENCE [LARGE SCALE GENOMIC DNA]</scope>
    <source>
        <strain evidence="2">KPC-SM-21</strain>
    </source>
</reference>
<dbReference type="InParanoid" id="A0A2U3N025"/>
<dbReference type="InterPro" id="IPR038056">
    <property type="entry name" value="YjbR-like_sf"/>
</dbReference>